<evidence type="ECO:0000313" key="5">
    <source>
        <dbReference type="Proteomes" id="UP000693981"/>
    </source>
</evidence>
<sequence length="131" mass="14632">MIGFGGSFTDVTAINVYKLSSTLEYMMLDQYFSDTGLQYSFGHVPIASTDFSTSIYSYNDVEGDLEMENFSIDVDKSPKSNKIDLIQRALQTSSHGMKMYASSRAPPAWMTTKNTTINCSLKGSPGEEEYW</sequence>
<gene>
    <name evidence="4" type="ORF">PHYBOEH_009336</name>
</gene>
<dbReference type="InterPro" id="IPR001139">
    <property type="entry name" value="Glyco_hydro_30"/>
</dbReference>
<name>A0A8T1VXQ0_9STRA</name>
<evidence type="ECO:0000256" key="2">
    <source>
        <dbReference type="ARBA" id="ARBA00022801"/>
    </source>
</evidence>
<dbReference type="EMBL" id="JAGDFL010000585">
    <property type="protein sequence ID" value="KAG7384723.1"/>
    <property type="molecule type" value="Genomic_DNA"/>
</dbReference>
<keyword evidence="5" id="KW-1185">Reference proteome</keyword>
<accession>A0A8T1VXQ0</accession>
<dbReference type="PANTHER" id="PTHR11069:SF23">
    <property type="entry name" value="LYSOSOMAL ACID GLUCOSYLCERAMIDASE"/>
    <property type="match status" value="1"/>
</dbReference>
<dbReference type="Proteomes" id="UP000693981">
    <property type="component" value="Unassembled WGS sequence"/>
</dbReference>
<keyword evidence="1" id="KW-0732">Signal</keyword>
<proteinExistence type="predicted"/>
<dbReference type="PANTHER" id="PTHR11069">
    <property type="entry name" value="GLUCOSYLCERAMIDASE"/>
    <property type="match status" value="1"/>
</dbReference>
<dbReference type="GO" id="GO:0004348">
    <property type="term" value="F:glucosylceramidase activity"/>
    <property type="evidence" value="ECO:0007669"/>
    <property type="project" value="InterPro"/>
</dbReference>
<dbReference type="Pfam" id="PF02055">
    <property type="entry name" value="Glyco_hydro_30"/>
    <property type="match status" value="1"/>
</dbReference>
<dbReference type="InterPro" id="IPR033453">
    <property type="entry name" value="Glyco_hydro_30_TIM-barrel"/>
</dbReference>
<keyword evidence="2" id="KW-0378">Hydrolase</keyword>
<feature type="domain" description="Glycosyl hydrolase family 30 TIM-barrel" evidence="3">
    <location>
        <begin position="3"/>
        <end position="127"/>
    </location>
</feature>
<evidence type="ECO:0000259" key="3">
    <source>
        <dbReference type="Pfam" id="PF02055"/>
    </source>
</evidence>
<comment type="caution">
    <text evidence="4">The sequence shown here is derived from an EMBL/GenBank/DDBJ whole genome shotgun (WGS) entry which is preliminary data.</text>
</comment>
<evidence type="ECO:0000256" key="1">
    <source>
        <dbReference type="ARBA" id="ARBA00022729"/>
    </source>
</evidence>
<reference evidence="4" key="1">
    <citation type="submission" date="2021-02" db="EMBL/GenBank/DDBJ databases">
        <authorList>
            <person name="Palmer J.M."/>
        </authorList>
    </citation>
    <scope>NUCLEOTIDE SEQUENCE</scope>
    <source>
        <strain evidence="4">SCRP23</strain>
    </source>
</reference>
<dbReference type="OrthoDB" id="2160638at2759"/>
<organism evidence="4 5">
    <name type="scientific">Phytophthora boehmeriae</name>
    <dbReference type="NCBI Taxonomy" id="109152"/>
    <lineage>
        <taxon>Eukaryota</taxon>
        <taxon>Sar</taxon>
        <taxon>Stramenopiles</taxon>
        <taxon>Oomycota</taxon>
        <taxon>Peronosporomycetes</taxon>
        <taxon>Peronosporales</taxon>
        <taxon>Peronosporaceae</taxon>
        <taxon>Phytophthora</taxon>
    </lineage>
</organism>
<dbReference type="GO" id="GO:0016020">
    <property type="term" value="C:membrane"/>
    <property type="evidence" value="ECO:0007669"/>
    <property type="project" value="GOC"/>
</dbReference>
<protein>
    <recommendedName>
        <fullName evidence="3">Glycosyl hydrolase family 30 TIM-barrel domain-containing protein</fullName>
    </recommendedName>
</protein>
<dbReference type="GO" id="GO:0006680">
    <property type="term" value="P:glucosylceramide catabolic process"/>
    <property type="evidence" value="ECO:0007669"/>
    <property type="project" value="TreeGrafter"/>
</dbReference>
<evidence type="ECO:0000313" key="4">
    <source>
        <dbReference type="EMBL" id="KAG7384723.1"/>
    </source>
</evidence>
<dbReference type="AlphaFoldDB" id="A0A8T1VXQ0"/>